<dbReference type="STRING" id="666685.R2APBS1_1993"/>
<dbReference type="OrthoDB" id="9809061at2"/>
<accession>M4NN39</accession>
<dbReference type="GO" id="GO:0006402">
    <property type="term" value="P:mRNA catabolic process"/>
    <property type="evidence" value="ECO:0007669"/>
    <property type="project" value="InterPro"/>
</dbReference>
<name>M4NN39_9GAMM</name>
<dbReference type="GO" id="GO:0003723">
    <property type="term" value="F:RNA binding"/>
    <property type="evidence" value="ECO:0007669"/>
    <property type="project" value="InterPro"/>
</dbReference>
<dbReference type="InterPro" id="IPR036107">
    <property type="entry name" value="CsrA_sf"/>
</dbReference>
<dbReference type="InterPro" id="IPR003751">
    <property type="entry name" value="CsrA"/>
</dbReference>
<dbReference type="RefSeq" id="WP_015447841.1">
    <property type="nucleotide sequence ID" value="NC_020541.1"/>
</dbReference>
<dbReference type="eggNOG" id="COG1551">
    <property type="taxonomic scope" value="Bacteria"/>
</dbReference>
<dbReference type="Pfam" id="PF02599">
    <property type="entry name" value="CsrA"/>
    <property type="match status" value="1"/>
</dbReference>
<dbReference type="SUPFAM" id="SSF117130">
    <property type="entry name" value="CsrA-like"/>
    <property type="match status" value="1"/>
</dbReference>
<gene>
    <name evidence="2" type="ORF">R2APBS1_1993</name>
</gene>
<dbReference type="KEGG" id="rhd:R2APBS1_1993"/>
<evidence type="ECO:0000313" key="2">
    <source>
        <dbReference type="EMBL" id="AGG89116.1"/>
    </source>
</evidence>
<dbReference type="GeneID" id="72428727"/>
<proteinExistence type="predicted"/>
<dbReference type="HOGENOM" id="CLU_164837_0_1_6"/>
<evidence type="ECO:0000313" key="3">
    <source>
        <dbReference type="Proteomes" id="UP000011859"/>
    </source>
</evidence>
<dbReference type="Gene3D" id="2.60.40.4380">
    <property type="entry name" value="Translational regulator CsrA"/>
    <property type="match status" value="1"/>
</dbReference>
<dbReference type="Proteomes" id="UP000011859">
    <property type="component" value="Chromosome"/>
</dbReference>
<keyword evidence="1" id="KW-0010">Activator</keyword>
<dbReference type="AlphaFoldDB" id="M4NN39"/>
<keyword evidence="3" id="KW-1185">Reference proteome</keyword>
<dbReference type="EMBL" id="CP003470">
    <property type="protein sequence ID" value="AGG89116.1"/>
    <property type="molecule type" value="Genomic_DNA"/>
</dbReference>
<evidence type="ECO:0000256" key="1">
    <source>
        <dbReference type="ARBA" id="ARBA00023159"/>
    </source>
</evidence>
<protein>
    <submittedName>
        <fullName evidence="2">Carbon storage regulator (Could also regulate swarming and quorum sensing)</fullName>
    </submittedName>
</protein>
<sequence precursor="true">MLSLRRRQGESILIGSDIEVRVAAVRGGVVYVDILAPSHIAVDRKEVRLGLASVKRRAGKPEEKIRHG</sequence>
<reference evidence="2 3" key="1">
    <citation type="submission" date="2012-04" db="EMBL/GenBank/DDBJ databases">
        <title>Complete genome of Rhodanobacter sp. 2APBS1.</title>
        <authorList>
            <consortium name="US DOE Joint Genome Institute"/>
            <person name="Huntemann M."/>
            <person name="Wei C.-L."/>
            <person name="Han J."/>
            <person name="Detter J.C."/>
            <person name="Han C."/>
            <person name="Tapia R."/>
            <person name="Munk A.C.C."/>
            <person name="Chen A."/>
            <person name="Krypides N."/>
            <person name="Mavromatis K."/>
            <person name="Markowitz V."/>
            <person name="Szeto E."/>
            <person name="Ivanova N."/>
            <person name="Mikhailova N."/>
            <person name="Ovchinnikova G."/>
            <person name="Pagani I."/>
            <person name="Pati A."/>
            <person name="Goodwin L."/>
            <person name="Peters L."/>
            <person name="Pitluck S."/>
            <person name="Woyke T."/>
            <person name="Prakash O."/>
            <person name="Elkins J."/>
            <person name="Brown S."/>
            <person name="Palumbo A."/>
            <person name="Hemme C."/>
            <person name="Zhou J."/>
            <person name="Watson D."/>
            <person name="Jardine P."/>
            <person name="Kostka J."/>
            <person name="Green S."/>
        </authorList>
    </citation>
    <scope>NUCLEOTIDE SEQUENCE [LARGE SCALE GENOMIC DNA]</scope>
    <source>
        <strain evidence="2 3">2APBS1</strain>
    </source>
</reference>
<dbReference type="GO" id="GO:0006109">
    <property type="term" value="P:regulation of carbohydrate metabolic process"/>
    <property type="evidence" value="ECO:0007669"/>
    <property type="project" value="InterPro"/>
</dbReference>
<organism evidence="2 3">
    <name type="scientific">Rhodanobacter denitrificans</name>
    <dbReference type="NCBI Taxonomy" id="666685"/>
    <lineage>
        <taxon>Bacteria</taxon>
        <taxon>Pseudomonadati</taxon>
        <taxon>Pseudomonadota</taxon>
        <taxon>Gammaproteobacteria</taxon>
        <taxon>Lysobacterales</taxon>
        <taxon>Rhodanobacteraceae</taxon>
        <taxon>Rhodanobacter</taxon>
    </lineage>
</organism>